<protein>
    <recommendedName>
        <fullName evidence="7">Zn(2)-C6 fungal-type domain-containing protein</fullName>
    </recommendedName>
</protein>
<keyword evidence="9" id="KW-1185">Reference proteome</keyword>
<feature type="region of interest" description="Disordered" evidence="6">
    <location>
        <begin position="1"/>
        <end position="81"/>
    </location>
</feature>
<dbReference type="PROSITE" id="PS00463">
    <property type="entry name" value="ZN2_CY6_FUNGAL_1"/>
    <property type="match status" value="1"/>
</dbReference>
<feature type="region of interest" description="Disordered" evidence="6">
    <location>
        <begin position="755"/>
        <end position="786"/>
    </location>
</feature>
<dbReference type="GO" id="GO:0008270">
    <property type="term" value="F:zinc ion binding"/>
    <property type="evidence" value="ECO:0007669"/>
    <property type="project" value="InterPro"/>
</dbReference>
<feature type="domain" description="Zn(2)-C6 fungal-type" evidence="7">
    <location>
        <begin position="84"/>
        <end position="114"/>
    </location>
</feature>
<gene>
    <name evidence="8" type="ORF">IWQ60_006359</name>
</gene>
<evidence type="ECO:0000256" key="1">
    <source>
        <dbReference type="ARBA" id="ARBA00004123"/>
    </source>
</evidence>
<feature type="region of interest" description="Disordered" evidence="6">
    <location>
        <begin position="142"/>
        <end position="215"/>
    </location>
</feature>
<dbReference type="CDD" id="cd00067">
    <property type="entry name" value="GAL4"/>
    <property type="match status" value="1"/>
</dbReference>
<dbReference type="InterPro" id="IPR001138">
    <property type="entry name" value="Zn2Cys6_DnaBD"/>
</dbReference>
<proteinExistence type="predicted"/>
<reference evidence="8" key="1">
    <citation type="submission" date="2022-07" db="EMBL/GenBank/DDBJ databases">
        <title>Phylogenomic reconstructions and comparative analyses of Kickxellomycotina fungi.</title>
        <authorList>
            <person name="Reynolds N.K."/>
            <person name="Stajich J.E."/>
            <person name="Barry K."/>
            <person name="Grigoriev I.V."/>
            <person name="Crous P."/>
            <person name="Smith M.E."/>
        </authorList>
    </citation>
    <scope>NUCLEOTIDE SEQUENCE</scope>
    <source>
        <strain evidence="8">RSA 861</strain>
    </source>
</reference>
<evidence type="ECO:0000259" key="7">
    <source>
        <dbReference type="PROSITE" id="PS50048"/>
    </source>
</evidence>
<comment type="caution">
    <text evidence="8">The sequence shown here is derived from an EMBL/GenBank/DDBJ whole genome shotgun (WGS) entry which is preliminary data.</text>
</comment>
<dbReference type="Gene3D" id="4.10.240.10">
    <property type="entry name" value="Zn(2)-C6 fungal-type DNA-binding domain"/>
    <property type="match status" value="1"/>
</dbReference>
<organism evidence="8 9">
    <name type="scientific">Tieghemiomyces parasiticus</name>
    <dbReference type="NCBI Taxonomy" id="78921"/>
    <lineage>
        <taxon>Eukaryota</taxon>
        <taxon>Fungi</taxon>
        <taxon>Fungi incertae sedis</taxon>
        <taxon>Zoopagomycota</taxon>
        <taxon>Kickxellomycotina</taxon>
        <taxon>Dimargaritomycetes</taxon>
        <taxon>Dimargaritales</taxon>
        <taxon>Dimargaritaceae</taxon>
        <taxon>Tieghemiomyces</taxon>
    </lineage>
</organism>
<evidence type="ECO:0000256" key="4">
    <source>
        <dbReference type="ARBA" id="ARBA00023163"/>
    </source>
</evidence>
<dbReference type="InterPro" id="IPR036864">
    <property type="entry name" value="Zn2-C6_fun-type_DNA-bd_sf"/>
</dbReference>
<dbReference type="EMBL" id="JANBPT010000379">
    <property type="protein sequence ID" value="KAJ1922695.1"/>
    <property type="molecule type" value="Genomic_DNA"/>
</dbReference>
<dbReference type="InterPro" id="IPR050815">
    <property type="entry name" value="TF_fung"/>
</dbReference>
<dbReference type="AlphaFoldDB" id="A0A9W8A550"/>
<dbReference type="PANTHER" id="PTHR47338:SF5">
    <property type="entry name" value="ZN(II)2CYS6 TRANSCRIPTION FACTOR (EUROFUNG)"/>
    <property type="match status" value="1"/>
</dbReference>
<dbReference type="InterPro" id="IPR007219">
    <property type="entry name" value="XnlR_reg_dom"/>
</dbReference>
<dbReference type="SMART" id="SM00066">
    <property type="entry name" value="GAL4"/>
    <property type="match status" value="1"/>
</dbReference>
<name>A0A9W8A550_9FUNG</name>
<keyword evidence="4" id="KW-0804">Transcription</keyword>
<keyword evidence="5" id="KW-0539">Nucleus</keyword>
<comment type="subcellular location">
    <subcellularLocation>
        <location evidence="1">Nucleus</location>
    </subcellularLocation>
</comment>
<dbReference type="Pfam" id="PF00172">
    <property type="entry name" value="Zn_clus"/>
    <property type="match status" value="1"/>
</dbReference>
<feature type="region of interest" description="Disordered" evidence="6">
    <location>
        <begin position="284"/>
        <end position="303"/>
    </location>
</feature>
<dbReference type="CDD" id="cd12148">
    <property type="entry name" value="fungal_TF_MHR"/>
    <property type="match status" value="1"/>
</dbReference>
<evidence type="ECO:0000256" key="3">
    <source>
        <dbReference type="ARBA" id="ARBA00023015"/>
    </source>
</evidence>
<dbReference type="GO" id="GO:0005634">
    <property type="term" value="C:nucleus"/>
    <property type="evidence" value="ECO:0007669"/>
    <property type="project" value="UniProtKB-SubCell"/>
</dbReference>
<dbReference type="PRINTS" id="PR00755">
    <property type="entry name" value="AFLATOXINBRP"/>
</dbReference>
<accession>A0A9W8A550</accession>
<feature type="compositionally biased region" description="Low complexity" evidence="6">
    <location>
        <begin position="179"/>
        <end position="202"/>
    </location>
</feature>
<feature type="compositionally biased region" description="Pro residues" evidence="6">
    <location>
        <begin position="289"/>
        <end position="300"/>
    </location>
</feature>
<dbReference type="GO" id="GO:0006351">
    <property type="term" value="P:DNA-templated transcription"/>
    <property type="evidence" value="ECO:0007669"/>
    <property type="project" value="InterPro"/>
</dbReference>
<feature type="compositionally biased region" description="Low complexity" evidence="6">
    <location>
        <begin position="12"/>
        <end position="30"/>
    </location>
</feature>
<evidence type="ECO:0000256" key="6">
    <source>
        <dbReference type="SAM" id="MobiDB-lite"/>
    </source>
</evidence>
<keyword evidence="3" id="KW-0805">Transcription regulation</keyword>
<dbReference type="GO" id="GO:0000981">
    <property type="term" value="F:DNA-binding transcription factor activity, RNA polymerase II-specific"/>
    <property type="evidence" value="ECO:0007669"/>
    <property type="project" value="InterPro"/>
</dbReference>
<evidence type="ECO:0000256" key="5">
    <source>
        <dbReference type="ARBA" id="ARBA00023242"/>
    </source>
</evidence>
<dbReference type="Proteomes" id="UP001150569">
    <property type="component" value="Unassembled WGS sequence"/>
</dbReference>
<dbReference type="PROSITE" id="PS50048">
    <property type="entry name" value="ZN2_CY6_FUNGAL_2"/>
    <property type="match status" value="1"/>
</dbReference>
<dbReference type="SUPFAM" id="SSF57701">
    <property type="entry name" value="Zn2/Cys6 DNA-binding domain"/>
    <property type="match status" value="1"/>
</dbReference>
<evidence type="ECO:0000256" key="2">
    <source>
        <dbReference type="ARBA" id="ARBA00022723"/>
    </source>
</evidence>
<dbReference type="Pfam" id="PF04082">
    <property type="entry name" value="Fungal_trans"/>
    <property type="match status" value="1"/>
</dbReference>
<sequence length="786" mass="85205">MEFSAAGSAARPFPVTSSSTPPFPVSSSTAPPFPATADNAVSPFYATPSPRPLAAALAPSAGGQPGELSAAELEAQRKKRQTQACEYCRQKKIRCNSDKPTCDNCKKRNLTCSYAASQSKRVHRQGYIEKLEQRLETMERLIEPLKPEGPAPPKRRRAGSHSRTTDDSPVTAMASIPISATTSTTTTTSSSSSSTTTTLTAAGGHYPGVTGSPVSSPAFHPPVRYSLPSLHLAHPARPGSLGPRVSNVVLPSADSLMSLSRSEPTGNLPEFRRHSHDEDARPRLAPLAAAPPPPPTPAAGPPATTLLERARAPNLLTADERFAVTHFVNHLHRHFPILHLPSLHRQVATGTMFQPLLHSLCALVFGSLQRSALVDYYADLVRGSAVELCNYPSVDLAQALFLFGASEYGRGKVVSCNVYFDMVVRICRTLKVNRRDAEQRHGSGPLDFDVHVRTECLRRTWCLVAMVDAVESFTFDRRPKLHSEELAIGLPCPAHNWDQDLPESAMVSLLTSSFTAEVADLGALHRLVQIASRVATFKAEADITGLSAPALAASLEYLAIEALLRSWEATFVADGGASLLPDHAPGRFFLRLFHSAVKILFYRTLCNPVPGTDPFHPATTTASRPVEPSASRGHAEVAKVAWGQCLHTAAQAAQCLFDEGRSLIPADYHPLIGFTLWHTGTVLVQQKIQTTRAEERMALQHDIDLHYQVLRQATGVWSVDILDRLYQLDGLAHTQSPSNPQSRAYPRENIVTTSKVKVHAAPPSPPTSVEITPLPSHYNPTSRSGE</sequence>
<feature type="compositionally biased region" description="Low complexity" evidence="6">
    <location>
        <begin position="46"/>
        <end position="61"/>
    </location>
</feature>
<feature type="region of interest" description="Disordered" evidence="6">
    <location>
        <begin position="256"/>
        <end position="278"/>
    </location>
</feature>
<dbReference type="PANTHER" id="PTHR47338">
    <property type="entry name" value="ZN(II)2CYS6 TRANSCRIPTION FACTOR (EUROFUNG)-RELATED"/>
    <property type="match status" value="1"/>
</dbReference>
<dbReference type="GO" id="GO:0003677">
    <property type="term" value="F:DNA binding"/>
    <property type="evidence" value="ECO:0007669"/>
    <property type="project" value="InterPro"/>
</dbReference>
<evidence type="ECO:0000313" key="8">
    <source>
        <dbReference type="EMBL" id="KAJ1922695.1"/>
    </source>
</evidence>
<feature type="compositionally biased region" description="Polar residues" evidence="6">
    <location>
        <begin position="256"/>
        <end position="265"/>
    </location>
</feature>
<keyword evidence="2" id="KW-0479">Metal-binding</keyword>
<evidence type="ECO:0000313" key="9">
    <source>
        <dbReference type="Proteomes" id="UP001150569"/>
    </source>
</evidence>
<dbReference type="OrthoDB" id="39175at2759"/>